<evidence type="ECO:0000313" key="1">
    <source>
        <dbReference type="EMBL" id="EIE91071.1"/>
    </source>
</evidence>
<keyword evidence="2" id="KW-1185">Reference proteome</keyword>
<evidence type="ECO:0000313" key="2">
    <source>
        <dbReference type="Proteomes" id="UP000009138"/>
    </source>
</evidence>
<dbReference type="RefSeq" id="XP_067526467.1">
    <property type="nucleotide sequence ID" value="XM_067670366.1"/>
</dbReference>
<dbReference type="Proteomes" id="UP000009138">
    <property type="component" value="Unassembled WGS sequence"/>
</dbReference>
<protein>
    <submittedName>
        <fullName evidence="1">Uncharacterized protein</fullName>
    </submittedName>
</protein>
<organism evidence="1 2">
    <name type="scientific">Rhizopus delemar (strain RA 99-880 / ATCC MYA-4621 / FGSC 9543 / NRRL 43880)</name>
    <name type="common">Mucormycosis agent</name>
    <name type="synonym">Rhizopus arrhizus var. delemar</name>
    <dbReference type="NCBI Taxonomy" id="246409"/>
    <lineage>
        <taxon>Eukaryota</taxon>
        <taxon>Fungi</taxon>
        <taxon>Fungi incertae sedis</taxon>
        <taxon>Mucoromycota</taxon>
        <taxon>Mucoromycotina</taxon>
        <taxon>Mucoromycetes</taxon>
        <taxon>Mucorales</taxon>
        <taxon>Mucorineae</taxon>
        <taxon>Rhizopodaceae</taxon>
        <taxon>Rhizopus</taxon>
    </lineage>
</organism>
<dbReference type="GeneID" id="93622747"/>
<name>I1CRJ1_RHIO9</name>
<dbReference type="EMBL" id="CH476748">
    <property type="protein sequence ID" value="EIE91071.1"/>
    <property type="molecule type" value="Genomic_DNA"/>
</dbReference>
<dbReference type="AlphaFoldDB" id="I1CRJ1"/>
<gene>
    <name evidence="1" type="ORF">RO3G_15782</name>
</gene>
<dbReference type="InParanoid" id="I1CRJ1"/>
<sequence length="93" mass="10698">MPTQTETLFLDSDYSFIKTNGNEWAKTFGMKIYCRKLILSGKRLIYINIEQSKRIEISTSYKGIPSLRERVLGWKRILGESVAEAMAMAFAQL</sequence>
<dbReference type="VEuPathDB" id="FungiDB:RO3G_15782"/>
<proteinExistence type="predicted"/>
<reference evidence="1 2" key="1">
    <citation type="journal article" date="2009" name="PLoS Genet.">
        <title>Genomic analysis of the basal lineage fungus Rhizopus oryzae reveals a whole-genome duplication.</title>
        <authorList>
            <person name="Ma L.-J."/>
            <person name="Ibrahim A.S."/>
            <person name="Skory C."/>
            <person name="Grabherr M.G."/>
            <person name="Burger G."/>
            <person name="Butler M."/>
            <person name="Elias M."/>
            <person name="Idnurm A."/>
            <person name="Lang B.F."/>
            <person name="Sone T."/>
            <person name="Abe A."/>
            <person name="Calvo S.E."/>
            <person name="Corrochano L.M."/>
            <person name="Engels R."/>
            <person name="Fu J."/>
            <person name="Hansberg W."/>
            <person name="Kim J.-M."/>
            <person name="Kodira C.D."/>
            <person name="Koehrsen M.J."/>
            <person name="Liu B."/>
            <person name="Miranda-Saavedra D."/>
            <person name="O'Leary S."/>
            <person name="Ortiz-Castellanos L."/>
            <person name="Poulter R."/>
            <person name="Rodriguez-Romero J."/>
            <person name="Ruiz-Herrera J."/>
            <person name="Shen Y.-Q."/>
            <person name="Zeng Q."/>
            <person name="Galagan J."/>
            <person name="Birren B.W."/>
            <person name="Cuomo C.A."/>
            <person name="Wickes B.L."/>
        </authorList>
    </citation>
    <scope>NUCLEOTIDE SEQUENCE [LARGE SCALE GENOMIC DNA]</scope>
    <source>
        <strain evidence="2">RA 99-880 / ATCC MYA-4621 / FGSC 9543 / NRRL 43880</strain>
    </source>
</reference>
<accession>I1CRJ1</accession>